<evidence type="ECO:0000256" key="5">
    <source>
        <dbReference type="ARBA" id="ARBA00022840"/>
    </source>
</evidence>
<dbReference type="GO" id="GO:0005737">
    <property type="term" value="C:cytoplasm"/>
    <property type="evidence" value="ECO:0007669"/>
    <property type="project" value="TreeGrafter"/>
</dbReference>
<keyword evidence="3 6" id="KW-0547">Nucleotide-binding</keyword>
<dbReference type="Proteomes" id="UP000187209">
    <property type="component" value="Unassembled WGS sequence"/>
</dbReference>
<feature type="compositionally biased region" description="Basic residues" evidence="7">
    <location>
        <begin position="582"/>
        <end position="592"/>
    </location>
</feature>
<dbReference type="Pfam" id="PF00069">
    <property type="entry name" value="Pkinase"/>
    <property type="match status" value="1"/>
</dbReference>
<evidence type="ECO:0000256" key="1">
    <source>
        <dbReference type="ARBA" id="ARBA00022527"/>
    </source>
</evidence>
<organism evidence="9 10">
    <name type="scientific">Stentor coeruleus</name>
    <dbReference type="NCBI Taxonomy" id="5963"/>
    <lineage>
        <taxon>Eukaryota</taxon>
        <taxon>Sar</taxon>
        <taxon>Alveolata</taxon>
        <taxon>Ciliophora</taxon>
        <taxon>Postciliodesmatophora</taxon>
        <taxon>Heterotrichea</taxon>
        <taxon>Heterotrichida</taxon>
        <taxon>Stentoridae</taxon>
        <taxon>Stentor</taxon>
    </lineage>
</organism>
<dbReference type="SMART" id="SM00220">
    <property type="entry name" value="S_TKc"/>
    <property type="match status" value="1"/>
</dbReference>
<evidence type="ECO:0000256" key="3">
    <source>
        <dbReference type="ARBA" id="ARBA00022741"/>
    </source>
</evidence>
<dbReference type="PANTHER" id="PTHR24058">
    <property type="entry name" value="DUAL SPECIFICITY PROTEIN KINASE"/>
    <property type="match status" value="1"/>
</dbReference>
<dbReference type="InterPro" id="IPR017441">
    <property type="entry name" value="Protein_kinase_ATP_BS"/>
</dbReference>
<dbReference type="SUPFAM" id="SSF56112">
    <property type="entry name" value="Protein kinase-like (PK-like)"/>
    <property type="match status" value="1"/>
</dbReference>
<evidence type="ECO:0000259" key="8">
    <source>
        <dbReference type="PROSITE" id="PS50011"/>
    </source>
</evidence>
<dbReference type="OrthoDB" id="9332038at2759"/>
<dbReference type="GO" id="GO:0004713">
    <property type="term" value="F:protein tyrosine kinase activity"/>
    <property type="evidence" value="ECO:0007669"/>
    <property type="project" value="TreeGrafter"/>
</dbReference>
<dbReference type="InterPro" id="IPR000719">
    <property type="entry name" value="Prot_kinase_dom"/>
</dbReference>
<accession>A0A1R2CHG2</accession>
<feature type="compositionally biased region" description="Low complexity" evidence="7">
    <location>
        <begin position="57"/>
        <end position="68"/>
    </location>
</feature>
<feature type="region of interest" description="Disordered" evidence="7">
    <location>
        <begin position="579"/>
        <end position="600"/>
    </location>
</feature>
<evidence type="ECO:0000313" key="9">
    <source>
        <dbReference type="EMBL" id="OMJ88390.1"/>
    </source>
</evidence>
<dbReference type="InterPro" id="IPR008271">
    <property type="entry name" value="Ser/Thr_kinase_AS"/>
</dbReference>
<dbReference type="InterPro" id="IPR050494">
    <property type="entry name" value="Ser_Thr_dual-spec_kinase"/>
</dbReference>
<dbReference type="PROSITE" id="PS50011">
    <property type="entry name" value="PROTEIN_KINASE_DOM"/>
    <property type="match status" value="1"/>
</dbReference>
<feature type="region of interest" description="Disordered" evidence="7">
    <location>
        <begin position="57"/>
        <end position="77"/>
    </location>
</feature>
<protein>
    <recommendedName>
        <fullName evidence="8">Protein kinase domain-containing protein</fullName>
    </recommendedName>
</protein>
<dbReference type="GO" id="GO:0005524">
    <property type="term" value="F:ATP binding"/>
    <property type="evidence" value="ECO:0007669"/>
    <property type="project" value="UniProtKB-UniRule"/>
</dbReference>
<feature type="domain" description="Protein kinase" evidence="8">
    <location>
        <begin position="104"/>
        <end position="421"/>
    </location>
</feature>
<keyword evidence="2" id="KW-0808">Transferase</keyword>
<evidence type="ECO:0000256" key="4">
    <source>
        <dbReference type="ARBA" id="ARBA00022777"/>
    </source>
</evidence>
<evidence type="ECO:0000256" key="6">
    <source>
        <dbReference type="PROSITE-ProRule" id="PRU10141"/>
    </source>
</evidence>
<dbReference type="PROSITE" id="PS00108">
    <property type="entry name" value="PROTEIN_KINASE_ST"/>
    <property type="match status" value="1"/>
</dbReference>
<dbReference type="AlphaFoldDB" id="A0A1R2CHG2"/>
<sequence>MALVETRNFRIFKVQAEDGQRPESPTIMVMKSKPPQQTLQNSTLLLAETYKSCNPNFNFNPSENPSRPLTKPSEPKFNDSYDNEHYHYILYVNEKLISPDGEFYTVLDTLGEGTFGQVVKCKSSKGVFYAAKVIKNKPVYYMQGLIEVKILSKLNKELDPNDANHIVRMIDYFVFRNHLIIIFELLSLNLYELLRKNGMRGFSLSLIRSFTKQMLDALCLMEKGDIVHCDMKPENVLLASDRGIIKVIDLGSACFENATIYTYIQSRYYRSPEVLIGLPYGYEIDSWSLGCICAELYIGIPLFPGSNLYEQLHRIIQWCGSPPQSMIADGKFRDKFFILDNGQYRLKTFEEYSKTQNVQLPTIRAYLDITSIDDLVNLDRKIPRGEDPEERKCFIDLLKGLLKMNPAERWTASQAINHPFVQGQTLTSEFIPQPSTFYLEIQKSRTAPVGALTGSCPSLLQRISGSQDLTVRPGDVCFRPLVEELKDEFFTGFAHGKLIQIKQPPIQTQPIIINTNSGYPFSNLPGTFHANQHPNKNAFRPMPDIIGPRYNRPHSCEDHGQVPRPFSPSIEKSRYNNYTKGKNWKKNNKYSKGKSMSKISEVMPKVKTEQIRPGSNDDKKIISIDKLLNQTYKDIKTIIDKKVDNVRAADPDPSGFLSKIKKEASQQK</sequence>
<evidence type="ECO:0000313" key="10">
    <source>
        <dbReference type="Proteomes" id="UP000187209"/>
    </source>
</evidence>
<proteinExistence type="predicted"/>
<gene>
    <name evidence="9" type="ORF">SteCoe_9712</name>
</gene>
<dbReference type="InterPro" id="IPR011009">
    <property type="entry name" value="Kinase-like_dom_sf"/>
</dbReference>
<keyword evidence="5 6" id="KW-0067">ATP-binding</keyword>
<dbReference type="EMBL" id="MPUH01000152">
    <property type="protein sequence ID" value="OMJ88390.1"/>
    <property type="molecule type" value="Genomic_DNA"/>
</dbReference>
<name>A0A1R2CHG2_9CILI</name>
<feature type="region of interest" description="Disordered" evidence="7">
    <location>
        <begin position="646"/>
        <end position="668"/>
    </location>
</feature>
<evidence type="ECO:0000256" key="2">
    <source>
        <dbReference type="ARBA" id="ARBA00022679"/>
    </source>
</evidence>
<evidence type="ECO:0000256" key="7">
    <source>
        <dbReference type="SAM" id="MobiDB-lite"/>
    </source>
</evidence>
<comment type="caution">
    <text evidence="9">The sequence shown here is derived from an EMBL/GenBank/DDBJ whole genome shotgun (WGS) entry which is preliminary data.</text>
</comment>
<keyword evidence="4" id="KW-0418">Kinase</keyword>
<dbReference type="PROSITE" id="PS00107">
    <property type="entry name" value="PROTEIN_KINASE_ATP"/>
    <property type="match status" value="1"/>
</dbReference>
<keyword evidence="1" id="KW-0723">Serine/threonine-protein kinase</keyword>
<feature type="binding site" evidence="6">
    <location>
        <position position="132"/>
    </location>
    <ligand>
        <name>ATP</name>
        <dbReference type="ChEBI" id="CHEBI:30616"/>
    </ligand>
</feature>
<dbReference type="PANTHER" id="PTHR24058:SF17">
    <property type="entry name" value="HOMEODOMAIN INTERACTING PROTEIN KINASE, ISOFORM D"/>
    <property type="match status" value="1"/>
</dbReference>
<dbReference type="Gene3D" id="3.30.200.20">
    <property type="entry name" value="Phosphorylase Kinase, domain 1"/>
    <property type="match status" value="1"/>
</dbReference>
<dbReference type="GO" id="GO:0004674">
    <property type="term" value="F:protein serine/threonine kinase activity"/>
    <property type="evidence" value="ECO:0007669"/>
    <property type="project" value="UniProtKB-KW"/>
</dbReference>
<keyword evidence="10" id="KW-1185">Reference proteome</keyword>
<reference evidence="9 10" key="1">
    <citation type="submission" date="2016-11" db="EMBL/GenBank/DDBJ databases">
        <title>The macronuclear genome of Stentor coeruleus: a giant cell with tiny introns.</title>
        <authorList>
            <person name="Slabodnick M."/>
            <person name="Ruby J.G."/>
            <person name="Reiff S.B."/>
            <person name="Swart E.C."/>
            <person name="Gosai S."/>
            <person name="Prabakaran S."/>
            <person name="Witkowska E."/>
            <person name="Larue G.E."/>
            <person name="Fisher S."/>
            <person name="Freeman R.M."/>
            <person name="Gunawardena J."/>
            <person name="Chu W."/>
            <person name="Stover N.A."/>
            <person name="Gregory B.D."/>
            <person name="Nowacki M."/>
            <person name="Derisi J."/>
            <person name="Roy S.W."/>
            <person name="Marshall W.F."/>
            <person name="Sood P."/>
        </authorList>
    </citation>
    <scope>NUCLEOTIDE SEQUENCE [LARGE SCALE GENOMIC DNA]</scope>
    <source>
        <strain evidence="9">WM001</strain>
    </source>
</reference>
<dbReference type="Gene3D" id="1.10.510.10">
    <property type="entry name" value="Transferase(Phosphotransferase) domain 1"/>
    <property type="match status" value="1"/>
</dbReference>